<dbReference type="EMBL" id="FOJT01000005">
    <property type="protein sequence ID" value="SFB23663.1"/>
    <property type="molecule type" value="Genomic_DNA"/>
</dbReference>
<feature type="transmembrane region" description="Helical" evidence="1">
    <location>
        <begin position="379"/>
        <end position="400"/>
    </location>
</feature>
<keyword evidence="1" id="KW-0812">Transmembrane</keyword>
<keyword evidence="1" id="KW-0472">Membrane</keyword>
<keyword evidence="3" id="KW-1185">Reference proteome</keyword>
<gene>
    <name evidence="2" type="ORF">SAMN05660845_2204</name>
</gene>
<evidence type="ECO:0000313" key="3">
    <source>
        <dbReference type="Proteomes" id="UP000199604"/>
    </source>
</evidence>
<protein>
    <submittedName>
        <fullName evidence="2">Uncharacterized protein</fullName>
    </submittedName>
</protein>
<evidence type="ECO:0000313" key="2">
    <source>
        <dbReference type="EMBL" id="SFB23663.1"/>
    </source>
</evidence>
<sequence>MNKFFILLFIANLSFAQNNITTAKIKFDGKDGLHKLVLPTELRSLSNDDLSDFRIFDSKKNEVPYYFETKSNQSDKNQFIAYKIISKTVVPNKNTVLVFENPKSTINEVILEIANSNITKPYSISGSMDNEKWFGLVNNTSLSPVYPEESPSGFSTIPIPTCFYKYLKIDFNDKKTLPINILNVGFFNSKTSKNTLLNVPYESKSVTELKSEKKTQIRINFDNSQIINQISFNVSNPKLYKRNVSIYKKATRKVKHKFENYQEQIASFELNSETNNTFDISQIFEKELFIEIENQDNQPLTISDIHFFQIPIYIITDLKANENYTITTGNKDLNTPQYDLENFKNSISTDLPEAQIIETKQIKNNSEIAANKTFWQQSWFMWLCISIGGIAIAYFATSLAKDMNNKS</sequence>
<reference evidence="3" key="1">
    <citation type="submission" date="2016-10" db="EMBL/GenBank/DDBJ databases">
        <authorList>
            <person name="Varghese N."/>
            <person name="Submissions S."/>
        </authorList>
    </citation>
    <scope>NUCLEOTIDE SEQUENCE [LARGE SCALE GENOMIC DNA]</scope>
    <source>
        <strain evidence="3">DSM 21789</strain>
    </source>
</reference>
<dbReference type="AlphaFoldDB" id="A0A1I0ZHI3"/>
<dbReference type="Proteomes" id="UP000199604">
    <property type="component" value="Unassembled WGS sequence"/>
</dbReference>
<accession>A0A1I0ZHI3</accession>
<dbReference type="RefSeq" id="WP_091477270.1">
    <property type="nucleotide sequence ID" value="NZ_FOJT01000005.1"/>
</dbReference>
<dbReference type="OrthoDB" id="994644at2"/>
<organism evidence="2 3">
    <name type="scientific">Flavobacterium swingsii</name>
    <dbReference type="NCBI Taxonomy" id="498292"/>
    <lineage>
        <taxon>Bacteria</taxon>
        <taxon>Pseudomonadati</taxon>
        <taxon>Bacteroidota</taxon>
        <taxon>Flavobacteriia</taxon>
        <taxon>Flavobacteriales</taxon>
        <taxon>Flavobacteriaceae</taxon>
        <taxon>Flavobacterium</taxon>
    </lineage>
</organism>
<keyword evidence="1" id="KW-1133">Transmembrane helix</keyword>
<evidence type="ECO:0000256" key="1">
    <source>
        <dbReference type="SAM" id="Phobius"/>
    </source>
</evidence>
<dbReference type="STRING" id="498292.SAMN05660845_2204"/>
<proteinExistence type="predicted"/>
<name>A0A1I0ZHI3_9FLAO</name>